<dbReference type="SUPFAM" id="SSF52047">
    <property type="entry name" value="RNI-like"/>
    <property type="match status" value="1"/>
</dbReference>
<proteinExistence type="predicted"/>
<evidence type="ECO:0000313" key="2">
    <source>
        <dbReference type="WBParaSite" id="SSTP_0000075700.1"/>
    </source>
</evidence>
<evidence type="ECO:0000313" key="3">
    <source>
        <dbReference type="WBParaSite" id="TCONS_00005790.p1"/>
    </source>
</evidence>
<keyword evidence="1" id="KW-1185">Reference proteome</keyword>
<dbReference type="Proteomes" id="UP000035681">
    <property type="component" value="Unplaced"/>
</dbReference>
<dbReference type="AlphaFoldDB" id="A0A0K0DU44"/>
<name>A0A0K0DU44_STRER</name>
<sequence>MLNYEDMLKAFHNKRILKKILSNLMDQDIMNLNYTSKGINNAIKQLKHREKVPSDALYITLDIKNGCYKYESIPKKFNSKKVSKITFDFLLYGMPVQYENLNNEYNLALNRISSDFNMLLLQCTNDLYIKIQSYYHFFEKFLISFINSINCYNNVKLDINIKPYGEDFNIEYSTFNFPTFNMFEGFKNIESINIRNNFNEGTEFFKYFFQCLPDNYSLKVNIDFVEYLNKKQWSNVESIINFQKSTKFKIGLKCWGEDGSFWHYIPNAISQNFLKRIYFFEVNGDSFNILKKFKSLFKQMENLKILVCNFHVYEHVIRSFNQVSIKNIEKMDICEELMSLKELTSFKCTFNYICNLNQNNRENLTAIDYTFVKLLESLPPSITKLSVSGISKIDEKLAEKISTSLPNLIYLNISKIQWLDKNFLMKMPNIRYIVTHACQPVTIPEKMSVFASVCCLNYKPFDCVKFFKTYWKHCQCKKYHKVWKKIIKKSKKYRKIIRCSTNYNINLFYNEIKDGWNVLKVFDEEYFDNAYKDTYYRLKIT</sequence>
<dbReference type="WBParaSite" id="SSTP_0000075700.1">
    <property type="protein sequence ID" value="SSTP_0000075700.1"/>
    <property type="gene ID" value="SSTP_0000075700"/>
</dbReference>
<protein>
    <submittedName>
        <fullName evidence="2 3">F-box domain-containing protein</fullName>
    </submittedName>
</protein>
<reference evidence="2" key="1">
    <citation type="submission" date="2015-08" db="UniProtKB">
        <authorList>
            <consortium name="WormBaseParasite"/>
        </authorList>
    </citation>
    <scope>IDENTIFICATION</scope>
</reference>
<accession>A0A0K0DU44</accession>
<organism evidence="2">
    <name type="scientific">Strongyloides stercoralis</name>
    <name type="common">Threadworm</name>
    <dbReference type="NCBI Taxonomy" id="6248"/>
    <lineage>
        <taxon>Eukaryota</taxon>
        <taxon>Metazoa</taxon>
        <taxon>Ecdysozoa</taxon>
        <taxon>Nematoda</taxon>
        <taxon>Chromadorea</taxon>
        <taxon>Rhabditida</taxon>
        <taxon>Tylenchina</taxon>
        <taxon>Panagrolaimomorpha</taxon>
        <taxon>Strongyloidoidea</taxon>
        <taxon>Strongyloididae</taxon>
        <taxon>Strongyloides</taxon>
    </lineage>
</organism>
<evidence type="ECO:0000313" key="1">
    <source>
        <dbReference type="Proteomes" id="UP000035681"/>
    </source>
</evidence>
<dbReference type="WBParaSite" id="TCONS_00005790.p1">
    <property type="protein sequence ID" value="TCONS_00005790.p1"/>
    <property type="gene ID" value="XLOC_004035"/>
</dbReference>
<dbReference type="InterPro" id="IPR032675">
    <property type="entry name" value="LRR_dom_sf"/>
</dbReference>
<dbReference type="Gene3D" id="3.80.10.10">
    <property type="entry name" value="Ribonuclease Inhibitor"/>
    <property type="match status" value="1"/>
</dbReference>